<dbReference type="SUPFAM" id="SSF58104">
    <property type="entry name" value="Methyl-accepting chemotaxis protein (MCP) signaling domain"/>
    <property type="match status" value="1"/>
</dbReference>
<keyword evidence="2" id="KW-0997">Cell inner membrane</keyword>
<dbReference type="PROSITE" id="PS50885">
    <property type="entry name" value="HAMP"/>
    <property type="match status" value="1"/>
</dbReference>
<feature type="domain" description="T-SNARE coiled-coil homology" evidence="9">
    <location>
        <begin position="453"/>
        <end position="515"/>
    </location>
</feature>
<name>A0A6S6QLE1_9HYPH</name>
<accession>A0A6S6QLE1</accession>
<evidence type="ECO:0000256" key="7">
    <source>
        <dbReference type="SAM" id="Phobius"/>
    </source>
</evidence>
<evidence type="ECO:0000259" key="8">
    <source>
        <dbReference type="PROSITE" id="PS50111"/>
    </source>
</evidence>
<dbReference type="GO" id="GO:0007165">
    <property type="term" value="P:signal transduction"/>
    <property type="evidence" value="ECO:0007669"/>
    <property type="project" value="UniProtKB-KW"/>
</dbReference>
<dbReference type="CDD" id="cd06225">
    <property type="entry name" value="HAMP"/>
    <property type="match status" value="1"/>
</dbReference>
<dbReference type="EMBL" id="AP023361">
    <property type="protein sequence ID" value="BCJ90126.1"/>
    <property type="molecule type" value="Genomic_DNA"/>
</dbReference>
<dbReference type="InterPro" id="IPR004090">
    <property type="entry name" value="Chemotax_Me-accpt_rcpt"/>
</dbReference>
<organism evidence="11 12">
    <name type="scientific">Terrihabitans soli</name>
    <dbReference type="NCBI Taxonomy" id="708113"/>
    <lineage>
        <taxon>Bacteria</taxon>
        <taxon>Pseudomonadati</taxon>
        <taxon>Pseudomonadota</taxon>
        <taxon>Alphaproteobacteria</taxon>
        <taxon>Hyphomicrobiales</taxon>
        <taxon>Terrihabitans</taxon>
    </lineage>
</organism>
<reference evidence="11 12" key="1">
    <citation type="submission" date="2020-08" db="EMBL/GenBank/DDBJ databases">
        <title>Genome sequence of Rhizobiales bacterium strain IZ6.</title>
        <authorList>
            <person name="Nakai R."/>
            <person name="Naganuma T."/>
        </authorList>
    </citation>
    <scope>NUCLEOTIDE SEQUENCE [LARGE SCALE GENOMIC DNA]</scope>
    <source>
        <strain evidence="11 12">IZ6</strain>
    </source>
</reference>
<evidence type="ECO:0000256" key="2">
    <source>
        <dbReference type="ARBA" id="ARBA00022519"/>
    </source>
</evidence>
<keyword evidence="12" id="KW-1185">Reference proteome</keyword>
<keyword evidence="7" id="KW-0812">Transmembrane</keyword>
<dbReference type="GO" id="GO:0004888">
    <property type="term" value="F:transmembrane signaling receptor activity"/>
    <property type="evidence" value="ECO:0007669"/>
    <property type="project" value="InterPro"/>
</dbReference>
<feature type="transmembrane region" description="Helical" evidence="7">
    <location>
        <begin position="7"/>
        <end position="29"/>
    </location>
</feature>
<feature type="domain" description="Methyl-accepting transducer" evidence="8">
    <location>
        <begin position="308"/>
        <end position="526"/>
    </location>
</feature>
<dbReference type="PANTHER" id="PTHR32089:SF112">
    <property type="entry name" value="LYSOZYME-LIKE PROTEIN-RELATED"/>
    <property type="match status" value="1"/>
</dbReference>
<comment type="similarity">
    <text evidence="4">Belongs to the methyl-accepting chemotaxis (MCP) protein family.</text>
</comment>
<comment type="subcellular location">
    <subcellularLocation>
        <location evidence="1">Cell inner membrane</location>
        <topology evidence="1">Multi-pass membrane protein</topology>
    </subcellularLocation>
</comment>
<dbReference type="SMART" id="SM00304">
    <property type="entry name" value="HAMP"/>
    <property type="match status" value="1"/>
</dbReference>
<evidence type="ECO:0000313" key="12">
    <source>
        <dbReference type="Proteomes" id="UP000515317"/>
    </source>
</evidence>
<dbReference type="RefSeq" id="WP_222876779.1">
    <property type="nucleotide sequence ID" value="NZ_AP023361.1"/>
</dbReference>
<evidence type="ECO:0000313" key="11">
    <source>
        <dbReference type="EMBL" id="BCJ90126.1"/>
    </source>
</evidence>
<sequence>MNVRNKVLSIVAVMGIVAAGIAGIGLYAANEYESRMAHLENAMQRAHNGERLNRLVSVVVMESRGIYLAKDSAAAKPFADKLKKGLSQIDELMAGWQPIVPEADAEVFNNVAGKTGEFNKLRTELADKGVSEGPEAASAIGNNDANRSNRAAYQEVIDKLIAYDEAQAAEIEAEIDTFSAWIDKLVIGTAAAGILAGVAIALYIGTTMLSRPLQRVSAALQQIGKGNYDVAIPAKRSRDEIGDIWGVVGQVTASLKEVEKLKKKQAEAEANAEAEKRQLMHRLADDFESEVLGVVRTVSSAATQLQQSATQMSAVADETSRQSMVVAAASEEATTNVETVASAAEELTASIRDIGGQVASAAQIAGQASGQAQTTAQVVGGLANSAQRIGEVVGLISDIAAQTNLLALNATIEAARAGEAGRGFAVVATEVKSLAAQTAKATEEISAQIQAVQTATSDVVSAINSITATIEQVNEISRTIADAVQQQGDATTEIARSVAQAAAGTSEVTQNISGVSEAAKETEDVSSQMVKAADELSTQSELLRNQVDGFINRVRAA</sequence>
<dbReference type="Gene3D" id="1.10.287.950">
    <property type="entry name" value="Methyl-accepting chemotaxis protein"/>
    <property type="match status" value="1"/>
</dbReference>
<evidence type="ECO:0000256" key="3">
    <source>
        <dbReference type="ARBA" id="ARBA00023224"/>
    </source>
</evidence>
<evidence type="ECO:0000256" key="1">
    <source>
        <dbReference type="ARBA" id="ARBA00004429"/>
    </source>
</evidence>
<dbReference type="InterPro" id="IPR000727">
    <property type="entry name" value="T_SNARE_dom"/>
</dbReference>
<dbReference type="Proteomes" id="UP000515317">
    <property type="component" value="Chromosome"/>
</dbReference>
<dbReference type="Pfam" id="PF00672">
    <property type="entry name" value="HAMP"/>
    <property type="match status" value="1"/>
</dbReference>
<dbReference type="KEGG" id="tso:IZ6_08610"/>
<dbReference type="Gene3D" id="6.10.340.10">
    <property type="match status" value="1"/>
</dbReference>
<keyword evidence="3 5" id="KW-0807">Transducer</keyword>
<dbReference type="GO" id="GO:0005886">
    <property type="term" value="C:plasma membrane"/>
    <property type="evidence" value="ECO:0007669"/>
    <property type="project" value="UniProtKB-SubCell"/>
</dbReference>
<evidence type="ECO:0000256" key="6">
    <source>
        <dbReference type="SAM" id="Coils"/>
    </source>
</evidence>
<keyword evidence="6" id="KW-0175">Coiled coil</keyword>
<feature type="coiled-coil region" evidence="6">
    <location>
        <begin position="251"/>
        <end position="278"/>
    </location>
</feature>
<dbReference type="PROSITE" id="PS50192">
    <property type="entry name" value="T_SNARE"/>
    <property type="match status" value="1"/>
</dbReference>
<proteinExistence type="inferred from homology"/>
<evidence type="ECO:0000256" key="5">
    <source>
        <dbReference type="PROSITE-ProRule" id="PRU00284"/>
    </source>
</evidence>
<dbReference type="AlphaFoldDB" id="A0A6S6QLE1"/>
<dbReference type="SMART" id="SM00283">
    <property type="entry name" value="MA"/>
    <property type="match status" value="1"/>
</dbReference>
<dbReference type="PRINTS" id="PR00260">
    <property type="entry name" value="CHEMTRNSDUCR"/>
</dbReference>
<evidence type="ECO:0000259" key="9">
    <source>
        <dbReference type="PROSITE" id="PS50192"/>
    </source>
</evidence>
<evidence type="ECO:0000256" key="4">
    <source>
        <dbReference type="ARBA" id="ARBA00029447"/>
    </source>
</evidence>
<dbReference type="GO" id="GO:0006935">
    <property type="term" value="P:chemotaxis"/>
    <property type="evidence" value="ECO:0007669"/>
    <property type="project" value="InterPro"/>
</dbReference>
<keyword evidence="7" id="KW-0472">Membrane</keyword>
<evidence type="ECO:0000259" key="10">
    <source>
        <dbReference type="PROSITE" id="PS50885"/>
    </source>
</evidence>
<dbReference type="InterPro" id="IPR004089">
    <property type="entry name" value="MCPsignal_dom"/>
</dbReference>
<feature type="domain" description="HAMP" evidence="10">
    <location>
        <begin position="207"/>
        <end position="260"/>
    </location>
</feature>
<gene>
    <name evidence="11" type="ORF">IZ6_08610</name>
</gene>
<dbReference type="PROSITE" id="PS50111">
    <property type="entry name" value="CHEMOTAXIS_TRANSDUC_2"/>
    <property type="match status" value="1"/>
</dbReference>
<protein>
    <submittedName>
        <fullName evidence="11">Methyl-accepting chemotaxis protein</fullName>
    </submittedName>
</protein>
<keyword evidence="7" id="KW-1133">Transmembrane helix</keyword>
<keyword evidence="2" id="KW-1003">Cell membrane</keyword>
<dbReference type="Pfam" id="PF00015">
    <property type="entry name" value="MCPsignal"/>
    <property type="match status" value="1"/>
</dbReference>
<dbReference type="PANTHER" id="PTHR32089">
    <property type="entry name" value="METHYL-ACCEPTING CHEMOTAXIS PROTEIN MCPB"/>
    <property type="match status" value="1"/>
</dbReference>
<dbReference type="InterPro" id="IPR003660">
    <property type="entry name" value="HAMP_dom"/>
</dbReference>